<evidence type="ECO:0000256" key="1">
    <source>
        <dbReference type="ARBA" id="ARBA00004571"/>
    </source>
</evidence>
<keyword evidence="4 10" id="KW-0812">Transmembrane</keyword>
<gene>
    <name evidence="15" type="primary">cirA_5</name>
    <name evidence="15" type="ORF">MAMMFC1_02572</name>
</gene>
<evidence type="ECO:0000256" key="8">
    <source>
        <dbReference type="ARBA" id="ARBA00023170"/>
    </source>
</evidence>
<evidence type="ECO:0000256" key="7">
    <source>
        <dbReference type="ARBA" id="ARBA00023136"/>
    </source>
</evidence>
<dbReference type="GO" id="GO:0009279">
    <property type="term" value="C:cell outer membrane"/>
    <property type="evidence" value="ECO:0007669"/>
    <property type="project" value="UniProtKB-SubCell"/>
</dbReference>
<dbReference type="PROSITE" id="PS52016">
    <property type="entry name" value="TONB_DEPENDENT_REC_3"/>
    <property type="match status" value="1"/>
</dbReference>
<evidence type="ECO:0000256" key="10">
    <source>
        <dbReference type="PROSITE-ProRule" id="PRU01360"/>
    </source>
</evidence>
<keyword evidence="8 15" id="KW-0675">Receptor</keyword>
<dbReference type="PANTHER" id="PTHR30069:SF29">
    <property type="entry name" value="HEMOGLOBIN AND HEMOGLOBIN-HAPTOGLOBIN-BINDING PROTEIN 1-RELATED"/>
    <property type="match status" value="1"/>
</dbReference>
<dbReference type="CDD" id="cd01347">
    <property type="entry name" value="ligand_gated_channel"/>
    <property type="match status" value="1"/>
</dbReference>
<dbReference type="RefSeq" id="WP_126308853.1">
    <property type="nucleotide sequence ID" value="NZ_AP018449.1"/>
</dbReference>
<dbReference type="InterPro" id="IPR036942">
    <property type="entry name" value="Beta-barrel_TonB_sf"/>
</dbReference>
<feature type="signal peptide" evidence="12">
    <location>
        <begin position="1"/>
        <end position="28"/>
    </location>
</feature>
<evidence type="ECO:0000256" key="11">
    <source>
        <dbReference type="RuleBase" id="RU003357"/>
    </source>
</evidence>
<dbReference type="PANTHER" id="PTHR30069">
    <property type="entry name" value="TONB-DEPENDENT OUTER MEMBRANE RECEPTOR"/>
    <property type="match status" value="1"/>
</dbReference>
<dbReference type="Gene3D" id="2.170.130.10">
    <property type="entry name" value="TonB-dependent receptor, plug domain"/>
    <property type="match status" value="1"/>
</dbReference>
<dbReference type="OrthoDB" id="337377at2"/>
<keyword evidence="5 12" id="KW-0732">Signal</keyword>
<evidence type="ECO:0000313" key="15">
    <source>
        <dbReference type="EMBL" id="BBB91887.1"/>
    </source>
</evidence>
<evidence type="ECO:0000313" key="16">
    <source>
        <dbReference type="Proteomes" id="UP000276437"/>
    </source>
</evidence>
<keyword evidence="7 10" id="KW-0472">Membrane</keyword>
<evidence type="ECO:0000256" key="9">
    <source>
        <dbReference type="ARBA" id="ARBA00023237"/>
    </source>
</evidence>
<dbReference type="Pfam" id="PF00593">
    <property type="entry name" value="TonB_dep_Rec_b-barrel"/>
    <property type="match status" value="1"/>
</dbReference>
<dbReference type="GO" id="GO:0044718">
    <property type="term" value="P:siderophore transmembrane transport"/>
    <property type="evidence" value="ECO:0007669"/>
    <property type="project" value="TreeGrafter"/>
</dbReference>
<proteinExistence type="inferred from homology"/>
<dbReference type="GO" id="GO:0015344">
    <property type="term" value="F:siderophore uptake transmembrane transporter activity"/>
    <property type="evidence" value="ECO:0007669"/>
    <property type="project" value="TreeGrafter"/>
</dbReference>
<dbReference type="Pfam" id="PF07715">
    <property type="entry name" value="Plug"/>
    <property type="match status" value="1"/>
</dbReference>
<name>A0A348ALD9_9FIRM</name>
<keyword evidence="9 10" id="KW-0998">Cell outer membrane</keyword>
<evidence type="ECO:0000256" key="4">
    <source>
        <dbReference type="ARBA" id="ARBA00022692"/>
    </source>
</evidence>
<dbReference type="InterPro" id="IPR037066">
    <property type="entry name" value="Plug_dom_sf"/>
</dbReference>
<dbReference type="SUPFAM" id="SSF56935">
    <property type="entry name" value="Porins"/>
    <property type="match status" value="1"/>
</dbReference>
<evidence type="ECO:0000259" key="14">
    <source>
        <dbReference type="Pfam" id="PF07715"/>
    </source>
</evidence>
<dbReference type="InterPro" id="IPR012910">
    <property type="entry name" value="Plug_dom"/>
</dbReference>
<evidence type="ECO:0000259" key="13">
    <source>
        <dbReference type="Pfam" id="PF00593"/>
    </source>
</evidence>
<evidence type="ECO:0000256" key="2">
    <source>
        <dbReference type="ARBA" id="ARBA00022448"/>
    </source>
</evidence>
<sequence>MKMRKKRQNLALLIAGALMLQLPMTVYGEENQEFTFDPMVVTANRVATKISEAGANVTVVTRKEIEQGNYNTISEVLRNVSGIIVTGQGYPGAGNYARVHGDDRVLIMIDGRRLNMDKGAGTGRAGYDLASLPSLANVERIEVVKGAQSALYGSDAVGGVINIITRKGAAGRTALEFSSGSWGMRNYGITHEGSKDGWSWFFTAGKKEQDRFAYKDYATGEVKDMPNSYYDQNNVTFRLDKEISERQSVTFNFEHANDESGQPYMVPGRVVWGESMHYPYDSKTSLSNNWALTYNFDKGLETAGYLRIYENYYTSTMHELTSGVWSATSYSNRARGIEWQDGWRLNADNILVGGAEWRDTQVTNEGSYNGKSITNKAFYVEDRMSLGDRWTFTPGVRYDDHNMFGSKTTPRLSLNYKMNGDTNMYVSWGEVFNAPNADDLFWPDTGWLAGNPDLKPETGHVTTIGLNTRLNAKTRLSASWFTSQLDDAIDWAADASGKWTPSNVDKQKKTGFELNLTSVLSPQWSVEAGYSYINVKNKGQSDPDYIWDTSNSQPHGYKLGVNYTCNSWDIGLTGRGASGRSLQEFTSSRYWVWDAAVNYRLNKNTRYFLKLNNITNQAYEIDGNPASNSGVGAFPMPARNFQMGIQYQL</sequence>
<accession>A0A348ALD9</accession>
<feature type="domain" description="TonB-dependent receptor-like beta-barrel" evidence="13">
    <location>
        <begin position="262"/>
        <end position="614"/>
    </location>
</feature>
<keyword evidence="3 10" id="KW-1134">Transmembrane beta strand</keyword>
<dbReference type="InterPro" id="IPR039426">
    <property type="entry name" value="TonB-dep_rcpt-like"/>
</dbReference>
<evidence type="ECO:0000256" key="3">
    <source>
        <dbReference type="ARBA" id="ARBA00022452"/>
    </source>
</evidence>
<feature type="domain" description="TonB-dependent receptor plug" evidence="14">
    <location>
        <begin position="51"/>
        <end position="160"/>
    </location>
</feature>
<organism evidence="15 16">
    <name type="scientific">Methylomusa anaerophila</name>
    <dbReference type="NCBI Taxonomy" id="1930071"/>
    <lineage>
        <taxon>Bacteria</taxon>
        <taxon>Bacillati</taxon>
        <taxon>Bacillota</taxon>
        <taxon>Negativicutes</taxon>
        <taxon>Selenomonadales</taxon>
        <taxon>Sporomusaceae</taxon>
        <taxon>Methylomusa</taxon>
    </lineage>
</organism>
<dbReference type="InterPro" id="IPR000531">
    <property type="entry name" value="Beta-barrel_TonB"/>
</dbReference>
<keyword evidence="2 10" id="KW-0813">Transport</keyword>
<keyword evidence="16" id="KW-1185">Reference proteome</keyword>
<dbReference type="AlphaFoldDB" id="A0A348ALD9"/>
<dbReference type="Proteomes" id="UP000276437">
    <property type="component" value="Chromosome"/>
</dbReference>
<feature type="chain" id="PRO_5017063677" evidence="12">
    <location>
        <begin position="29"/>
        <end position="649"/>
    </location>
</feature>
<dbReference type="EMBL" id="AP018449">
    <property type="protein sequence ID" value="BBB91887.1"/>
    <property type="molecule type" value="Genomic_DNA"/>
</dbReference>
<dbReference type="Gene3D" id="2.40.170.20">
    <property type="entry name" value="TonB-dependent receptor, beta-barrel domain"/>
    <property type="match status" value="1"/>
</dbReference>
<comment type="subcellular location">
    <subcellularLocation>
        <location evidence="1 10">Cell outer membrane</location>
        <topology evidence="1 10">Multi-pass membrane protein</topology>
    </subcellularLocation>
</comment>
<dbReference type="KEGG" id="mana:MAMMFC1_02572"/>
<evidence type="ECO:0000256" key="6">
    <source>
        <dbReference type="ARBA" id="ARBA00023077"/>
    </source>
</evidence>
<evidence type="ECO:0000256" key="12">
    <source>
        <dbReference type="SAM" id="SignalP"/>
    </source>
</evidence>
<evidence type="ECO:0000256" key="5">
    <source>
        <dbReference type="ARBA" id="ARBA00022729"/>
    </source>
</evidence>
<keyword evidence="6 11" id="KW-0798">TonB box</keyword>
<comment type="similarity">
    <text evidence="10 11">Belongs to the TonB-dependent receptor family.</text>
</comment>
<reference evidence="15 16" key="1">
    <citation type="journal article" date="2018" name="Int. J. Syst. Evol. Microbiol.">
        <title>Methylomusa anaerophila gen. nov., sp. nov., an anaerobic methanol-utilizing bacterium isolated from a microbial fuel cell.</title>
        <authorList>
            <person name="Amano N."/>
            <person name="Yamamuro A."/>
            <person name="Miyahara M."/>
            <person name="Kouzuma A."/>
            <person name="Abe T."/>
            <person name="Watanabe K."/>
        </authorList>
    </citation>
    <scope>NUCLEOTIDE SEQUENCE [LARGE SCALE GENOMIC DNA]</scope>
    <source>
        <strain evidence="15 16">MMFC1</strain>
    </source>
</reference>
<protein>
    <submittedName>
        <fullName evidence="15">Colicin I receptor</fullName>
    </submittedName>
</protein>